<evidence type="ECO:0008006" key="4">
    <source>
        <dbReference type="Google" id="ProtNLM"/>
    </source>
</evidence>
<sequence length="193" mass="23075">MKKYRLILLLLLLTHYANSQNKYEREYRIKKAQFPSAALELVQDKLQEARRIKFYRETDSAKVSYEAKFKKNRLWYSVEFNEQGILEDVEILIEEVDIPSETMQQIRDYLKESFTKYRIKRIQQQYPTSTEEPLEKTIKNAFQNLIIPNINYELVIAGKKEEGYLDYELLFGSDGSLKKIRKSLPPNYDHVLY</sequence>
<accession>A0ABY5Y6Q7</accession>
<dbReference type="EMBL" id="CP104205">
    <property type="protein sequence ID" value="UWX54717.1"/>
    <property type="molecule type" value="Genomic_DNA"/>
</dbReference>
<feature type="chain" id="PRO_5046407822" description="PepSY domain-containing protein" evidence="1">
    <location>
        <begin position="20"/>
        <end position="193"/>
    </location>
</feature>
<gene>
    <name evidence="2" type="ORF">NYZ99_18080</name>
</gene>
<feature type="signal peptide" evidence="1">
    <location>
        <begin position="1"/>
        <end position="19"/>
    </location>
</feature>
<keyword evidence="1" id="KW-0732">Signal</keyword>
<evidence type="ECO:0000313" key="3">
    <source>
        <dbReference type="Proteomes" id="UP001059209"/>
    </source>
</evidence>
<organism evidence="2 3">
    <name type="scientific">Maribacter litopenaei</name>
    <dbReference type="NCBI Taxonomy" id="2976127"/>
    <lineage>
        <taxon>Bacteria</taxon>
        <taxon>Pseudomonadati</taxon>
        <taxon>Bacteroidota</taxon>
        <taxon>Flavobacteriia</taxon>
        <taxon>Flavobacteriales</taxon>
        <taxon>Flavobacteriaceae</taxon>
        <taxon>Maribacter</taxon>
    </lineage>
</organism>
<evidence type="ECO:0000313" key="2">
    <source>
        <dbReference type="EMBL" id="UWX54717.1"/>
    </source>
</evidence>
<dbReference type="Proteomes" id="UP001059209">
    <property type="component" value="Chromosome"/>
</dbReference>
<protein>
    <recommendedName>
        <fullName evidence="4">PepSY domain-containing protein</fullName>
    </recommendedName>
</protein>
<reference evidence="2" key="1">
    <citation type="submission" date="2022-09" db="EMBL/GenBank/DDBJ databases">
        <title>Maribacter litopenaei sp. nov., isolated from the intestinal tract of the Pacific White Shrimp, Litopenaeus vannamei.</title>
        <authorList>
            <person name="Kim S.Y."/>
            <person name="Hwang C.Y."/>
        </authorList>
    </citation>
    <scope>NUCLEOTIDE SEQUENCE</scope>
    <source>
        <strain evidence="2">HL-LV01</strain>
    </source>
</reference>
<evidence type="ECO:0000256" key="1">
    <source>
        <dbReference type="SAM" id="SignalP"/>
    </source>
</evidence>
<dbReference type="RefSeq" id="WP_260572575.1">
    <property type="nucleotide sequence ID" value="NZ_CP104205.1"/>
</dbReference>
<keyword evidence="3" id="KW-1185">Reference proteome</keyword>
<dbReference type="SUPFAM" id="SSF160574">
    <property type="entry name" value="BT0923-like"/>
    <property type="match status" value="1"/>
</dbReference>
<name>A0ABY5Y6Q7_9FLAO</name>
<dbReference type="Gene3D" id="3.40.1420.30">
    <property type="match status" value="1"/>
</dbReference>
<proteinExistence type="predicted"/>